<dbReference type="Proteomes" id="UP001140206">
    <property type="component" value="Chromosome 2"/>
</dbReference>
<dbReference type="Pfam" id="PF00891">
    <property type="entry name" value="Methyltransf_2"/>
    <property type="match status" value="1"/>
</dbReference>
<evidence type="ECO:0000313" key="6">
    <source>
        <dbReference type="Proteomes" id="UP001140206"/>
    </source>
</evidence>
<evidence type="ECO:0000259" key="4">
    <source>
        <dbReference type="Pfam" id="PF00891"/>
    </source>
</evidence>
<gene>
    <name evidence="5" type="ORF">LUZ62_050333</name>
</gene>
<evidence type="ECO:0000256" key="2">
    <source>
        <dbReference type="ARBA" id="ARBA00022679"/>
    </source>
</evidence>
<comment type="caution">
    <text evidence="5">The sequence shown here is derived from an EMBL/GenBank/DDBJ whole genome shotgun (WGS) entry which is preliminary data.</text>
</comment>
<keyword evidence="3" id="KW-0949">S-adenosyl-L-methionine</keyword>
<dbReference type="PANTHER" id="PTHR11746">
    <property type="entry name" value="O-METHYLTRANSFERASE"/>
    <property type="match status" value="1"/>
</dbReference>
<feature type="domain" description="O-methyltransferase C-terminal" evidence="4">
    <location>
        <begin position="4"/>
        <end position="108"/>
    </location>
</feature>
<accession>A0AAV8G0T5</accession>
<proteinExistence type="predicted"/>
<organism evidence="5 6">
    <name type="scientific">Rhynchospora pubera</name>
    <dbReference type="NCBI Taxonomy" id="906938"/>
    <lineage>
        <taxon>Eukaryota</taxon>
        <taxon>Viridiplantae</taxon>
        <taxon>Streptophyta</taxon>
        <taxon>Embryophyta</taxon>
        <taxon>Tracheophyta</taxon>
        <taxon>Spermatophyta</taxon>
        <taxon>Magnoliopsida</taxon>
        <taxon>Liliopsida</taxon>
        <taxon>Poales</taxon>
        <taxon>Cyperaceae</taxon>
        <taxon>Cyperoideae</taxon>
        <taxon>Rhynchosporeae</taxon>
        <taxon>Rhynchospora</taxon>
    </lineage>
</organism>
<sequence length="127" mass="14298">MKTDSIDVVGGDMFQKIPPADAIFLKNVLHDWADEDCIRILERCKEAIKSSKNDGKVIVVDIILDFENDDPKVTETSLLLDISMMCLHGSQERNKQEWHDIILGAGYSGYKIYPVQLGVYSVIELSP</sequence>
<evidence type="ECO:0000313" key="5">
    <source>
        <dbReference type="EMBL" id="KAJ4799087.1"/>
    </source>
</evidence>
<dbReference type="GO" id="GO:0008171">
    <property type="term" value="F:O-methyltransferase activity"/>
    <property type="evidence" value="ECO:0007669"/>
    <property type="project" value="InterPro"/>
</dbReference>
<dbReference type="PROSITE" id="PS51683">
    <property type="entry name" value="SAM_OMT_II"/>
    <property type="match status" value="1"/>
</dbReference>
<dbReference type="InterPro" id="IPR001077">
    <property type="entry name" value="COMT_C"/>
</dbReference>
<dbReference type="Gene3D" id="3.40.50.150">
    <property type="entry name" value="Vaccinia Virus protein VP39"/>
    <property type="match status" value="1"/>
</dbReference>
<dbReference type="SUPFAM" id="SSF53335">
    <property type="entry name" value="S-adenosyl-L-methionine-dependent methyltransferases"/>
    <property type="match status" value="1"/>
</dbReference>
<keyword evidence="6" id="KW-1185">Reference proteome</keyword>
<keyword evidence="2" id="KW-0808">Transferase</keyword>
<dbReference type="GO" id="GO:0032259">
    <property type="term" value="P:methylation"/>
    <property type="evidence" value="ECO:0007669"/>
    <property type="project" value="UniProtKB-KW"/>
</dbReference>
<dbReference type="InterPro" id="IPR029063">
    <property type="entry name" value="SAM-dependent_MTases_sf"/>
</dbReference>
<protein>
    <submittedName>
        <fullName evidence="5">O-methyltransferase</fullName>
    </submittedName>
</protein>
<dbReference type="AlphaFoldDB" id="A0AAV8G0T5"/>
<dbReference type="InterPro" id="IPR016461">
    <property type="entry name" value="COMT-like"/>
</dbReference>
<keyword evidence="1" id="KW-0489">Methyltransferase</keyword>
<name>A0AAV8G0T5_9POAL</name>
<evidence type="ECO:0000256" key="3">
    <source>
        <dbReference type="ARBA" id="ARBA00022691"/>
    </source>
</evidence>
<dbReference type="EMBL" id="JAMFTS010000002">
    <property type="protein sequence ID" value="KAJ4799087.1"/>
    <property type="molecule type" value="Genomic_DNA"/>
</dbReference>
<reference evidence="5" key="1">
    <citation type="submission" date="2022-08" db="EMBL/GenBank/DDBJ databases">
        <authorList>
            <person name="Marques A."/>
        </authorList>
    </citation>
    <scope>NUCLEOTIDE SEQUENCE</scope>
    <source>
        <strain evidence="5">RhyPub2mFocal</strain>
        <tissue evidence="5">Leaves</tissue>
    </source>
</reference>
<evidence type="ECO:0000256" key="1">
    <source>
        <dbReference type="ARBA" id="ARBA00022603"/>
    </source>
</evidence>